<reference evidence="3 4" key="1">
    <citation type="journal article" date="2015" name="BMC Genomics">
        <title>Insights from the genome of Ophiocordyceps polyrhachis-furcata to pathogenicity and host specificity in insect fungi.</title>
        <authorList>
            <person name="Wichadakul D."/>
            <person name="Kobmoo N."/>
            <person name="Ingsriswang S."/>
            <person name="Tangphatsornruang S."/>
            <person name="Chantasingh D."/>
            <person name="Luangsa-ard J.J."/>
            <person name="Eurwilaichitr L."/>
        </authorList>
    </citation>
    <scope>NUCLEOTIDE SEQUENCE [LARGE SCALE GENOMIC DNA]</scope>
    <source>
        <strain evidence="3 4">BCC 54312</strain>
    </source>
</reference>
<evidence type="ECO:0000256" key="1">
    <source>
        <dbReference type="SAM" id="Phobius"/>
    </source>
</evidence>
<dbReference type="Proteomes" id="UP000253664">
    <property type="component" value="Unassembled WGS sequence"/>
</dbReference>
<dbReference type="AlphaFoldDB" id="A0A367L2W7"/>
<keyword evidence="1" id="KW-0472">Membrane</keyword>
<evidence type="ECO:0000313" key="3">
    <source>
        <dbReference type="EMBL" id="RCI08747.1"/>
    </source>
</evidence>
<keyword evidence="2" id="KW-0732">Signal</keyword>
<keyword evidence="1" id="KW-0812">Transmembrane</keyword>
<evidence type="ECO:0000313" key="4">
    <source>
        <dbReference type="Proteomes" id="UP000253664"/>
    </source>
</evidence>
<protein>
    <recommendedName>
        <fullName evidence="5">Transmembrane protein</fullName>
    </recommendedName>
</protein>
<evidence type="ECO:0000256" key="2">
    <source>
        <dbReference type="SAM" id="SignalP"/>
    </source>
</evidence>
<gene>
    <name evidence="3" type="ORF">L249_4723</name>
</gene>
<comment type="caution">
    <text evidence="3">The sequence shown here is derived from an EMBL/GenBank/DDBJ whole genome shotgun (WGS) entry which is preliminary data.</text>
</comment>
<name>A0A367L2W7_9HYPO</name>
<evidence type="ECO:0008006" key="5">
    <source>
        <dbReference type="Google" id="ProtNLM"/>
    </source>
</evidence>
<dbReference type="EMBL" id="LKCN02000018">
    <property type="protein sequence ID" value="RCI08747.1"/>
    <property type="molecule type" value="Genomic_DNA"/>
</dbReference>
<dbReference type="OrthoDB" id="4925822at2759"/>
<feature type="signal peptide" evidence="2">
    <location>
        <begin position="1"/>
        <end position="32"/>
    </location>
</feature>
<keyword evidence="1" id="KW-1133">Transmembrane helix</keyword>
<organism evidence="3 4">
    <name type="scientific">Ophiocordyceps polyrhachis-furcata BCC 54312</name>
    <dbReference type="NCBI Taxonomy" id="1330021"/>
    <lineage>
        <taxon>Eukaryota</taxon>
        <taxon>Fungi</taxon>
        <taxon>Dikarya</taxon>
        <taxon>Ascomycota</taxon>
        <taxon>Pezizomycotina</taxon>
        <taxon>Sordariomycetes</taxon>
        <taxon>Hypocreomycetidae</taxon>
        <taxon>Hypocreales</taxon>
        <taxon>Ophiocordycipitaceae</taxon>
        <taxon>Ophiocordyceps</taxon>
    </lineage>
</organism>
<feature type="transmembrane region" description="Helical" evidence="1">
    <location>
        <begin position="98"/>
        <end position="116"/>
    </location>
</feature>
<feature type="chain" id="PRO_5017025307" description="Transmembrane protein" evidence="2">
    <location>
        <begin position="33"/>
        <end position="136"/>
    </location>
</feature>
<accession>A0A367L2W7</accession>
<proteinExistence type="predicted"/>
<keyword evidence="4" id="KW-1185">Reference proteome</keyword>
<sequence>MKLPQPPSLIPISISLLTLALALTLNLSVTLAIPTPNHQVTILVPMRLLDNKLVPDTESRPVLLPDSNSIIDDHLPPLVWNPDSSRLFLYSMTPERRPLAVVVILLWVLATCWYFLRPYDSDDEEEEDGEQGGVHL</sequence>